<feature type="non-terminal residue" evidence="5">
    <location>
        <position position="391"/>
    </location>
</feature>
<dbReference type="GO" id="GO:0046872">
    <property type="term" value="F:metal ion binding"/>
    <property type="evidence" value="ECO:0007669"/>
    <property type="project" value="UniProtKB-KW"/>
</dbReference>
<dbReference type="NCBIfam" id="TIGR02635">
    <property type="entry name" value="RhaI_grampos"/>
    <property type="match status" value="1"/>
</dbReference>
<evidence type="ECO:0000256" key="3">
    <source>
        <dbReference type="ARBA" id="ARBA00023235"/>
    </source>
</evidence>
<dbReference type="GO" id="GO:0008740">
    <property type="term" value="F:L-rhamnose isomerase activity"/>
    <property type="evidence" value="ECO:0007669"/>
    <property type="project" value="TreeGrafter"/>
</dbReference>
<dbReference type="PANTHER" id="PTHR30268:SF0">
    <property type="entry name" value="L-RHAMNOSE ISOMERASE"/>
    <property type="match status" value="1"/>
</dbReference>
<dbReference type="InterPro" id="IPR013457">
    <property type="entry name" value="Rhamnose_iso-rel"/>
</dbReference>
<keyword evidence="2" id="KW-0464">Manganese</keyword>
<dbReference type="GO" id="GO:0019301">
    <property type="term" value="P:rhamnose catabolic process"/>
    <property type="evidence" value="ECO:0007669"/>
    <property type="project" value="TreeGrafter"/>
</dbReference>
<proteinExistence type="predicted"/>
<dbReference type="PANTHER" id="PTHR30268">
    <property type="entry name" value="L-RHAMNOSE ISOMERASE"/>
    <property type="match status" value="1"/>
</dbReference>
<keyword evidence="1" id="KW-0479">Metal-binding</keyword>
<feature type="domain" description="Xylose isomerase-like TIM barrel" evidence="4">
    <location>
        <begin position="71"/>
        <end position="260"/>
    </location>
</feature>
<evidence type="ECO:0000259" key="4">
    <source>
        <dbReference type="Pfam" id="PF01261"/>
    </source>
</evidence>
<name>A0A382KCH8_9ZZZZ</name>
<keyword evidence="3" id="KW-0413">Isomerase</keyword>
<reference evidence="5" key="1">
    <citation type="submission" date="2018-05" db="EMBL/GenBank/DDBJ databases">
        <authorList>
            <person name="Lanie J.A."/>
            <person name="Ng W.-L."/>
            <person name="Kazmierczak K.M."/>
            <person name="Andrzejewski T.M."/>
            <person name="Davidsen T.M."/>
            <person name="Wayne K.J."/>
            <person name="Tettelin H."/>
            <person name="Glass J.I."/>
            <person name="Rusch D."/>
            <person name="Podicherti R."/>
            <person name="Tsui H.-C.T."/>
            <person name="Winkler M.E."/>
        </authorList>
    </citation>
    <scope>NUCLEOTIDE SEQUENCE</scope>
</reference>
<evidence type="ECO:0000256" key="2">
    <source>
        <dbReference type="ARBA" id="ARBA00023211"/>
    </source>
</evidence>
<dbReference type="InterPro" id="IPR013022">
    <property type="entry name" value="Xyl_isomerase-like_TIM-brl"/>
</dbReference>
<dbReference type="InterPro" id="IPR050337">
    <property type="entry name" value="L-rhamnose_isomerase"/>
</dbReference>
<dbReference type="InterPro" id="IPR036237">
    <property type="entry name" value="Xyl_isomerase-like_sf"/>
</dbReference>
<protein>
    <recommendedName>
        <fullName evidence="4">Xylose isomerase-like TIM barrel domain-containing protein</fullName>
    </recommendedName>
</protein>
<gene>
    <name evidence="5" type="ORF">METZ01_LOCUS273581</name>
</gene>
<dbReference type="Gene3D" id="3.20.20.150">
    <property type="entry name" value="Divalent-metal-dependent TIM barrel enzymes"/>
    <property type="match status" value="1"/>
</dbReference>
<dbReference type="AlphaFoldDB" id="A0A382KCH8"/>
<dbReference type="GO" id="GO:0019324">
    <property type="term" value="P:L-lyxose metabolic process"/>
    <property type="evidence" value="ECO:0007669"/>
    <property type="project" value="TreeGrafter"/>
</dbReference>
<dbReference type="Pfam" id="PF01261">
    <property type="entry name" value="AP_endonuc_2"/>
    <property type="match status" value="1"/>
</dbReference>
<accession>A0A382KCH8</accession>
<evidence type="ECO:0000256" key="1">
    <source>
        <dbReference type="ARBA" id="ARBA00022723"/>
    </source>
</evidence>
<dbReference type="EMBL" id="UINC01079071">
    <property type="protein sequence ID" value="SVC20727.1"/>
    <property type="molecule type" value="Genomic_DNA"/>
</dbReference>
<evidence type="ECO:0000313" key="5">
    <source>
        <dbReference type="EMBL" id="SVC20727.1"/>
    </source>
</evidence>
<organism evidence="5">
    <name type="scientific">marine metagenome</name>
    <dbReference type="NCBI Taxonomy" id="408172"/>
    <lineage>
        <taxon>unclassified sequences</taxon>
        <taxon>metagenomes</taxon>
        <taxon>ecological metagenomes</taxon>
    </lineage>
</organism>
<sequence>MNDLKYDILADDLEKQGHNVDEIRNNLKKQHIETPSWGYGNSGTRFGVFHQEGAARNAAERLEDAATVHKYTGVSPTVALHIPWDQTDDWDGLQQYAAELGIGIGAINPNVFQDQIYKLGSVCNPNSSIRRTAIDHMLECVDIMNITGSQDLSLWFADGTNFPGQGDFRQRKHWMEEALKEICDTLNDNQRMLIEYKFFEPGFYHTDLTDWGTAYVMAKKLGNKAQVLIDLGHHPLGINIEFIVAYLIDENKLGGFHFNCKKFADDDLTVGSINPQELFLIYNELVAAELDPEVETDIAYMIDQSHNLKPKVEASIQSVCNLQTAYAKALIVDRQSLAEAQAAGEIIDAEQILQRAAETDVRPLLERVRLEMDLDPNPLTAYRKSGYFDRI</sequence>
<dbReference type="SUPFAM" id="SSF51658">
    <property type="entry name" value="Xylose isomerase-like"/>
    <property type="match status" value="1"/>
</dbReference>